<keyword evidence="4" id="KW-0493">Microtubule</keyword>
<evidence type="ECO:0000256" key="5">
    <source>
        <dbReference type="ARBA" id="ARBA00023212"/>
    </source>
</evidence>
<evidence type="ECO:0000259" key="6">
    <source>
        <dbReference type="Pfam" id="PF04130"/>
    </source>
</evidence>
<feature type="domain" description="Gamma tubulin complex component protein N-terminal" evidence="7">
    <location>
        <begin position="177"/>
        <end position="463"/>
    </location>
</feature>
<dbReference type="InterPro" id="IPR042241">
    <property type="entry name" value="GCP_C_sf"/>
</dbReference>
<dbReference type="GO" id="GO:0007020">
    <property type="term" value="P:microtubule nucleation"/>
    <property type="evidence" value="ECO:0007669"/>
    <property type="project" value="InterPro"/>
</dbReference>
<keyword evidence="5" id="KW-0206">Cytoskeleton</keyword>
<dbReference type="PANTHER" id="PTHR19302:SF14">
    <property type="entry name" value="GAMMA-TUBULIN COMPLEX COMPONENT 3"/>
    <property type="match status" value="1"/>
</dbReference>
<evidence type="ECO:0000256" key="4">
    <source>
        <dbReference type="ARBA" id="ARBA00022701"/>
    </source>
</evidence>
<comment type="similarity">
    <text evidence="2">Belongs to the TUBGCP family.</text>
</comment>
<dbReference type="GO" id="GO:0051011">
    <property type="term" value="F:microtubule minus-end binding"/>
    <property type="evidence" value="ECO:0007669"/>
    <property type="project" value="TreeGrafter"/>
</dbReference>
<dbReference type="InterPro" id="IPR040457">
    <property type="entry name" value="GCP_C"/>
</dbReference>
<dbReference type="GO" id="GO:0031122">
    <property type="term" value="P:cytoplasmic microtubule organization"/>
    <property type="evidence" value="ECO:0007669"/>
    <property type="project" value="TreeGrafter"/>
</dbReference>
<dbReference type="GO" id="GO:0000922">
    <property type="term" value="C:spindle pole"/>
    <property type="evidence" value="ECO:0007669"/>
    <property type="project" value="InterPro"/>
</dbReference>
<accession>A0A131Z1K5</accession>
<dbReference type="PANTHER" id="PTHR19302">
    <property type="entry name" value="GAMMA TUBULIN COMPLEX PROTEIN"/>
    <property type="match status" value="1"/>
</dbReference>
<protein>
    <submittedName>
        <fullName evidence="8">Gamma-tubulin complex component 3</fullName>
    </submittedName>
</protein>
<reference evidence="8" key="1">
    <citation type="journal article" date="2016" name="Ticks Tick Borne Dis.">
        <title>De novo assembly and annotation of the salivary gland transcriptome of Rhipicephalus appendiculatus male and female ticks during blood feeding.</title>
        <authorList>
            <person name="de Castro M.H."/>
            <person name="de Klerk D."/>
            <person name="Pienaar R."/>
            <person name="Latif A.A."/>
            <person name="Rees D.J."/>
            <person name="Mans B.J."/>
        </authorList>
    </citation>
    <scope>NUCLEOTIDE SEQUENCE</scope>
    <source>
        <tissue evidence="8">Salivary glands</tissue>
    </source>
</reference>
<dbReference type="Pfam" id="PF04130">
    <property type="entry name" value="GCP_C_terminal"/>
    <property type="match status" value="1"/>
</dbReference>
<evidence type="ECO:0000313" key="8">
    <source>
        <dbReference type="EMBL" id="JAP84021.1"/>
    </source>
</evidence>
<dbReference type="GO" id="GO:0000930">
    <property type="term" value="C:gamma-tubulin complex"/>
    <property type="evidence" value="ECO:0007669"/>
    <property type="project" value="TreeGrafter"/>
</dbReference>
<dbReference type="FunFam" id="1.20.120.1900:FF:000007">
    <property type="entry name" value="Gamma-tubulin complex component"/>
    <property type="match status" value="1"/>
</dbReference>
<dbReference type="Pfam" id="PF17681">
    <property type="entry name" value="GCP_N_terminal"/>
    <property type="match status" value="1"/>
</dbReference>
<sequence length="789" mass="90088">MEMNLLGGELEVAKLWHSLCMQLTGLPEESVHTVYENTLAALGIAFEGSQEDDETRVAEQVIQSFIGKHKEKEAVRFSDLYRRLRSPALDGVLPRRLSLLRLLLSLQDAGEHQGTTRPSLEPYRLSQRRAPSQPTARIEFWPPHVSHAATEGTQEHSTPAGGTQVIGATSHVGQKVLRDVLFCLQGVSSSLVQFHDLPVGSFTVDAECQLSSPQRQIVRNLAVLGRLRILVDGFCRPETLRRGLLCEAFVGALQSEMAEYYRLLALLDTQLNPPEASTGAMTLPRMVTWTSKCMVRYRFLGDLVQTCSVLRGGELASQLHSCLADGDPEVSALARRLLLAVLQPWYNMLCRWIQTGQLEDVHNEFFIAANTDVPVESLWQDKYYLRKSMMPSFLTEEQARKILCTGKAVNFLHHVCQNTPQQADLPPPNSVECLLNEQQEDSFMEFLEQTYHARNCHVLSVLNTQFKFKEHLQALRQFLLLGQGDFVRHLMDVLDKQLSQPAQLLREHLLKAALDEAVRTTNAQFVDPDMLKRLEVKLLDINPGDTGWDVFSLFYRVDGPIGMVFTPYCMSLYLRLFNHMWRTKHMEYVATAAWMQQTINLKVKKCQRPTESQCTLHQCHILLSEMIHFMQQVQYYMVFEVIECAWAELESRVEQAQDLDQVIHAHDDFLAALMTRALLEPESRDILSQLRSIFDQVLRFKEVQGELLSQLTSGTSSLRAQASLRMISESYQHLVQDFLLSLSRHDDTNLQGLGFRLDFSEFYNRQNVQLRTSMTFHSRRQYQGSTAQV</sequence>
<dbReference type="GO" id="GO:0000278">
    <property type="term" value="P:mitotic cell cycle"/>
    <property type="evidence" value="ECO:0007669"/>
    <property type="project" value="TreeGrafter"/>
</dbReference>
<evidence type="ECO:0000256" key="3">
    <source>
        <dbReference type="ARBA" id="ARBA00022490"/>
    </source>
</evidence>
<feature type="domain" description="Gamma tubulin complex component C-terminal" evidence="6">
    <location>
        <begin position="470"/>
        <end position="763"/>
    </location>
</feature>
<evidence type="ECO:0000256" key="1">
    <source>
        <dbReference type="ARBA" id="ARBA00004245"/>
    </source>
</evidence>
<dbReference type="InterPro" id="IPR007259">
    <property type="entry name" value="GCP"/>
</dbReference>
<name>A0A131Z1K5_RHIAP</name>
<dbReference type="GO" id="GO:0051321">
    <property type="term" value="P:meiotic cell cycle"/>
    <property type="evidence" value="ECO:0007669"/>
    <property type="project" value="TreeGrafter"/>
</dbReference>
<evidence type="ECO:0000256" key="2">
    <source>
        <dbReference type="ARBA" id="ARBA00010337"/>
    </source>
</evidence>
<dbReference type="GO" id="GO:0043015">
    <property type="term" value="F:gamma-tubulin binding"/>
    <property type="evidence" value="ECO:0007669"/>
    <property type="project" value="InterPro"/>
</dbReference>
<dbReference type="GO" id="GO:0051225">
    <property type="term" value="P:spindle assembly"/>
    <property type="evidence" value="ECO:0007669"/>
    <property type="project" value="TreeGrafter"/>
</dbReference>
<proteinExistence type="inferred from homology"/>
<evidence type="ECO:0000259" key="7">
    <source>
        <dbReference type="Pfam" id="PF17681"/>
    </source>
</evidence>
<dbReference type="GO" id="GO:0005874">
    <property type="term" value="C:microtubule"/>
    <property type="evidence" value="ECO:0007669"/>
    <property type="project" value="UniProtKB-KW"/>
</dbReference>
<dbReference type="EMBL" id="GEDV01004536">
    <property type="protein sequence ID" value="JAP84021.1"/>
    <property type="molecule type" value="Transcribed_RNA"/>
</dbReference>
<dbReference type="InterPro" id="IPR041470">
    <property type="entry name" value="GCP_N"/>
</dbReference>
<dbReference type="AlphaFoldDB" id="A0A131Z1K5"/>
<organism evidence="8">
    <name type="scientific">Rhipicephalus appendiculatus</name>
    <name type="common">Brown ear tick</name>
    <dbReference type="NCBI Taxonomy" id="34631"/>
    <lineage>
        <taxon>Eukaryota</taxon>
        <taxon>Metazoa</taxon>
        <taxon>Ecdysozoa</taxon>
        <taxon>Arthropoda</taxon>
        <taxon>Chelicerata</taxon>
        <taxon>Arachnida</taxon>
        <taxon>Acari</taxon>
        <taxon>Parasitiformes</taxon>
        <taxon>Ixodida</taxon>
        <taxon>Ixodoidea</taxon>
        <taxon>Ixodidae</taxon>
        <taxon>Rhipicephalinae</taxon>
        <taxon>Rhipicephalus</taxon>
        <taxon>Rhipicephalus</taxon>
    </lineage>
</organism>
<keyword evidence="3" id="KW-0963">Cytoplasm</keyword>
<comment type="subcellular location">
    <subcellularLocation>
        <location evidence="1">Cytoplasm</location>
        <location evidence="1">Cytoskeleton</location>
    </subcellularLocation>
</comment>
<dbReference type="Gene3D" id="1.20.120.1900">
    <property type="entry name" value="Gamma-tubulin complex, C-terminal domain"/>
    <property type="match status" value="1"/>
</dbReference>